<comment type="caution">
    <text evidence="1">The sequence shown here is derived from an EMBL/GenBank/DDBJ whole genome shotgun (WGS) entry which is preliminary data.</text>
</comment>
<evidence type="ECO:0000313" key="2">
    <source>
        <dbReference type="Proteomes" id="UP001597387"/>
    </source>
</evidence>
<keyword evidence="2" id="KW-1185">Reference proteome</keyword>
<sequence length="112" mass="13590">MLFLSQFTGKFEQEHFDAIWYLLNNQSLEAENYFQYNFVFEGDEQIVDYLGKFETLQNDFDEICKRISIPHQQLPHENRTQHPDYRDLYCSETKDLVQSKFRKDIELLGYSF</sequence>
<organism evidence="1 2">
    <name type="scientific">Paradesertivirga mongoliensis</name>
    <dbReference type="NCBI Taxonomy" id="2100740"/>
    <lineage>
        <taxon>Bacteria</taxon>
        <taxon>Pseudomonadati</taxon>
        <taxon>Bacteroidota</taxon>
        <taxon>Sphingobacteriia</taxon>
        <taxon>Sphingobacteriales</taxon>
        <taxon>Sphingobacteriaceae</taxon>
        <taxon>Paradesertivirga</taxon>
    </lineage>
</organism>
<accession>A0ABW4ZLC9</accession>
<evidence type="ECO:0000313" key="1">
    <source>
        <dbReference type="EMBL" id="MFD2162725.1"/>
    </source>
</evidence>
<dbReference type="EMBL" id="JBHUHZ010000001">
    <property type="protein sequence ID" value="MFD2162725.1"/>
    <property type="molecule type" value="Genomic_DNA"/>
</dbReference>
<reference evidence="2" key="1">
    <citation type="journal article" date="2019" name="Int. J. Syst. Evol. Microbiol.">
        <title>The Global Catalogue of Microorganisms (GCM) 10K type strain sequencing project: providing services to taxonomists for standard genome sequencing and annotation.</title>
        <authorList>
            <consortium name="The Broad Institute Genomics Platform"/>
            <consortium name="The Broad Institute Genome Sequencing Center for Infectious Disease"/>
            <person name="Wu L."/>
            <person name="Ma J."/>
        </authorList>
    </citation>
    <scope>NUCLEOTIDE SEQUENCE [LARGE SCALE GENOMIC DNA]</scope>
    <source>
        <strain evidence="2">KCTC 42217</strain>
    </source>
</reference>
<proteinExistence type="predicted"/>
<gene>
    <name evidence="1" type="ORF">ACFSJU_10010</name>
</gene>
<name>A0ABW4ZLC9_9SPHI</name>
<dbReference type="RefSeq" id="WP_255903035.1">
    <property type="nucleotide sequence ID" value="NZ_JAFMZO010000003.1"/>
</dbReference>
<protein>
    <submittedName>
        <fullName evidence="1">Uncharacterized protein</fullName>
    </submittedName>
</protein>
<dbReference type="Proteomes" id="UP001597387">
    <property type="component" value="Unassembled WGS sequence"/>
</dbReference>